<dbReference type="Pfam" id="PF02558">
    <property type="entry name" value="ApbA"/>
    <property type="match status" value="1"/>
</dbReference>
<feature type="domain" description="Ketopantoate reductase C-terminal" evidence="12">
    <location>
        <begin position="182"/>
        <end position="321"/>
    </location>
</feature>
<dbReference type="GO" id="GO:0005737">
    <property type="term" value="C:cytoplasm"/>
    <property type="evidence" value="ECO:0007669"/>
    <property type="project" value="TreeGrafter"/>
</dbReference>
<dbReference type="Gene3D" id="3.40.50.720">
    <property type="entry name" value="NAD(P)-binding Rossmann-like Domain"/>
    <property type="match status" value="1"/>
</dbReference>
<evidence type="ECO:0000256" key="10">
    <source>
        <dbReference type="RuleBase" id="RU362068"/>
    </source>
</evidence>
<dbReference type="InterPro" id="IPR013328">
    <property type="entry name" value="6PGD_dom2"/>
</dbReference>
<dbReference type="SUPFAM" id="SSF51735">
    <property type="entry name" value="NAD(P)-binding Rossmann-fold domains"/>
    <property type="match status" value="1"/>
</dbReference>
<keyword evidence="6 10" id="KW-0521">NADP</keyword>
<organism evidence="13 14">
    <name type="scientific">Alteromonas mediterranea</name>
    <dbReference type="NCBI Taxonomy" id="314275"/>
    <lineage>
        <taxon>Bacteria</taxon>
        <taxon>Pseudomonadati</taxon>
        <taxon>Pseudomonadota</taxon>
        <taxon>Gammaproteobacteria</taxon>
        <taxon>Alteromonadales</taxon>
        <taxon>Alteromonadaceae</taxon>
        <taxon>Alteromonas/Salinimonas group</taxon>
        <taxon>Alteromonas</taxon>
    </lineage>
</organism>
<evidence type="ECO:0000256" key="6">
    <source>
        <dbReference type="ARBA" id="ARBA00022857"/>
    </source>
</evidence>
<dbReference type="EMBL" id="CP013928">
    <property type="protein sequence ID" value="AMJ78042.1"/>
    <property type="molecule type" value="Genomic_DNA"/>
</dbReference>
<dbReference type="InterPro" id="IPR013752">
    <property type="entry name" value="KPA_reductase"/>
</dbReference>
<evidence type="ECO:0000256" key="5">
    <source>
        <dbReference type="ARBA" id="ARBA00022655"/>
    </source>
</evidence>
<comment type="similarity">
    <text evidence="2 10">Belongs to the ketopantoate reductase family.</text>
</comment>
<dbReference type="NCBIfam" id="NF006083">
    <property type="entry name" value="PRK08229.1"/>
    <property type="match status" value="1"/>
</dbReference>
<dbReference type="Proteomes" id="UP000061468">
    <property type="component" value="Chromosome"/>
</dbReference>
<dbReference type="InterPro" id="IPR050838">
    <property type="entry name" value="Ketopantoate_reductase"/>
</dbReference>
<dbReference type="Gene3D" id="1.10.1040.10">
    <property type="entry name" value="N-(1-d-carboxylethyl)-l-norvaline Dehydrogenase, domain 2"/>
    <property type="match status" value="1"/>
</dbReference>
<dbReference type="EC" id="1.1.1.169" evidence="3 10"/>
<comment type="function">
    <text evidence="10">Catalyzes the NADPH-dependent reduction of ketopantoate into pantoic acid.</text>
</comment>
<dbReference type="SUPFAM" id="SSF48179">
    <property type="entry name" value="6-phosphogluconate dehydrogenase C-terminal domain-like"/>
    <property type="match status" value="1"/>
</dbReference>
<dbReference type="GO" id="GO:0015940">
    <property type="term" value="P:pantothenate biosynthetic process"/>
    <property type="evidence" value="ECO:0007669"/>
    <property type="project" value="UniProtKB-KW"/>
</dbReference>
<accession>A0AAC8XIQ3</accession>
<comment type="catalytic activity">
    <reaction evidence="9 10">
        <text>(R)-pantoate + NADP(+) = 2-dehydropantoate + NADPH + H(+)</text>
        <dbReference type="Rhea" id="RHEA:16233"/>
        <dbReference type="ChEBI" id="CHEBI:11561"/>
        <dbReference type="ChEBI" id="CHEBI:15378"/>
        <dbReference type="ChEBI" id="CHEBI:15980"/>
        <dbReference type="ChEBI" id="CHEBI:57783"/>
        <dbReference type="ChEBI" id="CHEBI:58349"/>
        <dbReference type="EC" id="1.1.1.169"/>
    </reaction>
</comment>
<evidence type="ECO:0000256" key="9">
    <source>
        <dbReference type="ARBA" id="ARBA00048793"/>
    </source>
</evidence>
<dbReference type="NCBIfam" id="TIGR00745">
    <property type="entry name" value="apbA_panE"/>
    <property type="match status" value="1"/>
</dbReference>
<reference evidence="13 14" key="1">
    <citation type="submission" date="2015-12" db="EMBL/GenBank/DDBJ databases">
        <title>Intraspecies pangenome expansion in the marine bacterium Alteromonas.</title>
        <authorList>
            <person name="Lopez-Perez M."/>
            <person name="Rodriguez-Valera F."/>
        </authorList>
    </citation>
    <scope>NUCLEOTIDE SEQUENCE [LARGE SCALE GENOMIC DNA]</scope>
    <source>
        <strain evidence="13 14">UM8</strain>
    </source>
</reference>
<evidence type="ECO:0000256" key="2">
    <source>
        <dbReference type="ARBA" id="ARBA00007870"/>
    </source>
</evidence>
<dbReference type="InterPro" id="IPR036291">
    <property type="entry name" value="NAD(P)-bd_dom_sf"/>
</dbReference>
<gene>
    <name evidence="13" type="ORF">AV942_06855</name>
</gene>
<proteinExistence type="inferred from homology"/>
<evidence type="ECO:0000313" key="13">
    <source>
        <dbReference type="EMBL" id="AMJ78042.1"/>
    </source>
</evidence>
<dbReference type="PANTHER" id="PTHR43765">
    <property type="entry name" value="2-DEHYDROPANTOATE 2-REDUCTASE-RELATED"/>
    <property type="match status" value="1"/>
</dbReference>
<name>A0AAC8XIQ3_9ALTE</name>
<evidence type="ECO:0000259" key="11">
    <source>
        <dbReference type="Pfam" id="PF02558"/>
    </source>
</evidence>
<dbReference type="OMA" id="DVMRWKY"/>
<evidence type="ECO:0000256" key="1">
    <source>
        <dbReference type="ARBA" id="ARBA00004994"/>
    </source>
</evidence>
<evidence type="ECO:0000256" key="8">
    <source>
        <dbReference type="ARBA" id="ARBA00032024"/>
    </source>
</evidence>
<dbReference type="RefSeq" id="WP_015066704.1">
    <property type="nucleotide sequence ID" value="NZ_CAKMLI010000034.1"/>
</dbReference>
<dbReference type="PANTHER" id="PTHR43765:SF2">
    <property type="entry name" value="2-DEHYDROPANTOATE 2-REDUCTASE"/>
    <property type="match status" value="1"/>
</dbReference>
<protein>
    <recommendedName>
        <fullName evidence="4 10">2-dehydropantoate 2-reductase</fullName>
        <ecNumber evidence="3 10">1.1.1.169</ecNumber>
    </recommendedName>
    <alternativeName>
        <fullName evidence="8 10">Ketopantoate reductase</fullName>
    </alternativeName>
</protein>
<sequence>MTKVTVLGAGSIGCYVAGCLLSSGAVPSYVNSITLIGRERLQQDIAKNGIKVTDWQGRKQIVNPEHVTFALDNKSLEDADYILLCVKSQDTAHAAKMIKQWAKPSAIVISLQNGVSNPSRLRKYLSQEVIAGMVPFNVFYKGQGHFHCGTEGNLALEDPQGLCKPLISGLENASLPVTVYEDIVAVQYGKLIMNLNNAVNALSGVPLKKQLGDRQYRRVMAQVLSEALEVLNAEGITPARTGKVIPQLMPTIMKLPNFLFNIVAASTLKIDPEARSSMYEDLLLGRRTEVDYLNGEIVRLGEKTKIPTPVNRHIVSLVKQSEHAKSGSPHLAANALLGQ</sequence>
<evidence type="ECO:0000259" key="12">
    <source>
        <dbReference type="Pfam" id="PF08546"/>
    </source>
</evidence>
<evidence type="ECO:0000313" key="14">
    <source>
        <dbReference type="Proteomes" id="UP000061468"/>
    </source>
</evidence>
<dbReference type="InterPro" id="IPR008927">
    <property type="entry name" value="6-PGluconate_DH-like_C_sf"/>
</dbReference>
<dbReference type="GO" id="GO:0008677">
    <property type="term" value="F:2-dehydropantoate 2-reductase activity"/>
    <property type="evidence" value="ECO:0007669"/>
    <property type="project" value="UniProtKB-EC"/>
</dbReference>
<dbReference type="GO" id="GO:0050661">
    <property type="term" value="F:NADP binding"/>
    <property type="evidence" value="ECO:0007669"/>
    <property type="project" value="TreeGrafter"/>
</dbReference>
<keyword evidence="5 10" id="KW-0566">Pantothenate biosynthesis</keyword>
<feature type="domain" description="Ketopantoate reductase N-terminal" evidence="11">
    <location>
        <begin position="4"/>
        <end position="158"/>
    </location>
</feature>
<dbReference type="Pfam" id="PF08546">
    <property type="entry name" value="ApbA_C"/>
    <property type="match status" value="1"/>
</dbReference>
<evidence type="ECO:0000256" key="4">
    <source>
        <dbReference type="ARBA" id="ARBA00019465"/>
    </source>
</evidence>
<comment type="pathway">
    <text evidence="1 10">Cofactor biosynthesis; (R)-pantothenate biosynthesis; (R)-pantoate from 3-methyl-2-oxobutanoate: step 2/2.</text>
</comment>
<dbReference type="InterPro" id="IPR013332">
    <property type="entry name" value="KPR_N"/>
</dbReference>
<keyword evidence="7 10" id="KW-0560">Oxidoreductase</keyword>
<dbReference type="InterPro" id="IPR003710">
    <property type="entry name" value="ApbA"/>
</dbReference>
<evidence type="ECO:0000256" key="3">
    <source>
        <dbReference type="ARBA" id="ARBA00013014"/>
    </source>
</evidence>
<evidence type="ECO:0000256" key="7">
    <source>
        <dbReference type="ARBA" id="ARBA00023002"/>
    </source>
</evidence>
<dbReference type="AlphaFoldDB" id="A0AAC8XIQ3"/>